<dbReference type="RefSeq" id="WP_052537819.1">
    <property type="nucleotide sequence ID" value="NZ_CSUW01000002.1"/>
</dbReference>
<sequence length="472" mass="52442">MPRVVYGNSFSENGWPMVNSEECTWVTVPGTSVSLQIQNGQPLAILRAFAADFNAYVEPLRDPDSACWTPTNSVPTSNHLSGTACDFNWNDHPFQVSYAGFSSRETATVRELLDFYEQTVFWGQDWQSPKDAMHFQVGYNTYQNPHTADFIARKIRADGFSTFRRSNKPNGGAPILAAATGLSEARSAEILPAVSDGLKASQCTNVNRIAMWLAQVGHESVSFKYTEEIAKGGRYAPYIGRTWIQITWDYNYRAFSEWCFERGLVPTRDYFVVNYRELADLKWAGLGASWYWTEQRPMNALTDAGDSATWKAGSITYRGFEAVTAAINGGTNGLADRRDRYNRALLQGEALLQLLNQEEDDMFTDDDRNLLRQVAGVRRPSLSPLRHLDEGDVNTCAGFAWTADGLTHPQFVAMAAKYGHMDSIRLLGEVAGADPVKYPDRQEDAALAKAILADVYAANPAALQRFVAQNGA</sequence>
<dbReference type="InterPro" id="IPR009045">
    <property type="entry name" value="Zn_M74/Hedgehog-like"/>
</dbReference>
<dbReference type="SUPFAM" id="SSF53955">
    <property type="entry name" value="Lysozyme-like"/>
    <property type="match status" value="1"/>
</dbReference>
<dbReference type="AlphaFoldDB" id="A0AB33T6B3"/>
<dbReference type="Gene3D" id="1.10.530.10">
    <property type="match status" value="1"/>
</dbReference>
<evidence type="ECO:0000313" key="2">
    <source>
        <dbReference type="EMBL" id="CPT11706.1"/>
    </source>
</evidence>
<dbReference type="InterPro" id="IPR039561">
    <property type="entry name" value="Peptidase_M15C"/>
</dbReference>
<name>A0AB33T6B3_9MYCO</name>
<dbReference type="GO" id="GO:0008233">
    <property type="term" value="F:peptidase activity"/>
    <property type="evidence" value="ECO:0007669"/>
    <property type="project" value="InterPro"/>
</dbReference>
<reference evidence="2 3" key="1">
    <citation type="submission" date="2015-03" db="EMBL/GenBank/DDBJ databases">
        <authorList>
            <consortium name="Pathogen Informatics"/>
            <person name="Murphy D."/>
        </authorList>
    </citation>
    <scope>NUCLEOTIDE SEQUENCE [LARGE SCALE GENOMIC DNA]</scope>
    <source>
        <strain evidence="2 3">PAP036</strain>
    </source>
</reference>
<comment type="caution">
    <text evidence="2">The sequence shown here is derived from an EMBL/GenBank/DDBJ whole genome shotgun (WGS) entry which is preliminary data.</text>
</comment>
<organism evidence="2 3">
    <name type="scientific">Mycobacteroides abscessus</name>
    <dbReference type="NCBI Taxonomy" id="36809"/>
    <lineage>
        <taxon>Bacteria</taxon>
        <taxon>Bacillati</taxon>
        <taxon>Actinomycetota</taxon>
        <taxon>Actinomycetes</taxon>
        <taxon>Mycobacteriales</taxon>
        <taxon>Mycobacteriaceae</taxon>
        <taxon>Mycobacteroides</taxon>
    </lineage>
</organism>
<dbReference type="Proteomes" id="UP000038487">
    <property type="component" value="Unassembled WGS sequence"/>
</dbReference>
<protein>
    <submittedName>
        <fullName evidence="2">Bacteriophage protein</fullName>
    </submittedName>
</protein>
<dbReference type="Gene3D" id="3.30.1380.10">
    <property type="match status" value="1"/>
</dbReference>
<dbReference type="Pfam" id="PF13539">
    <property type="entry name" value="Peptidase_M15_4"/>
    <property type="match status" value="1"/>
</dbReference>
<dbReference type="InterPro" id="IPR023346">
    <property type="entry name" value="Lysozyme-like_dom_sf"/>
</dbReference>
<evidence type="ECO:0000313" key="3">
    <source>
        <dbReference type="Proteomes" id="UP000038487"/>
    </source>
</evidence>
<proteinExistence type="predicted"/>
<dbReference type="EMBL" id="CSUW01000002">
    <property type="protein sequence ID" value="CPT11706.1"/>
    <property type="molecule type" value="Genomic_DNA"/>
</dbReference>
<evidence type="ECO:0000259" key="1">
    <source>
        <dbReference type="Pfam" id="PF13539"/>
    </source>
</evidence>
<gene>
    <name evidence="2" type="ORF">ERS075527_01130</name>
</gene>
<accession>A0AB33T6B3</accession>
<feature type="domain" description="Peptidase M15C" evidence="1">
    <location>
        <begin position="75"/>
        <end position="137"/>
    </location>
</feature>
<dbReference type="SUPFAM" id="SSF55166">
    <property type="entry name" value="Hedgehog/DD-peptidase"/>
    <property type="match status" value="1"/>
</dbReference>